<dbReference type="GO" id="GO:0004252">
    <property type="term" value="F:serine-type endopeptidase activity"/>
    <property type="evidence" value="ECO:0007669"/>
    <property type="project" value="InterPro"/>
</dbReference>
<accession>A0A8J4B0D4</accession>
<proteinExistence type="inferred from homology"/>
<keyword evidence="3" id="KW-0720">Serine protease</keyword>
<comment type="caution">
    <text evidence="6">The sequence shown here is derived from an EMBL/GenBank/DDBJ whole genome shotgun (WGS) entry which is preliminary data.</text>
</comment>
<evidence type="ECO:0000259" key="5">
    <source>
        <dbReference type="PROSITE" id="PS50240"/>
    </source>
</evidence>
<dbReference type="EMBL" id="BNCO01000006">
    <property type="protein sequence ID" value="GIL48873.1"/>
    <property type="molecule type" value="Genomic_DNA"/>
</dbReference>
<comment type="similarity">
    <text evidence="1">Belongs to the peptidase S1 family.</text>
</comment>
<dbReference type="AlphaFoldDB" id="A0A8J4B0D4"/>
<organism evidence="6 7">
    <name type="scientific">Volvox africanus</name>
    <dbReference type="NCBI Taxonomy" id="51714"/>
    <lineage>
        <taxon>Eukaryota</taxon>
        <taxon>Viridiplantae</taxon>
        <taxon>Chlorophyta</taxon>
        <taxon>core chlorophytes</taxon>
        <taxon>Chlorophyceae</taxon>
        <taxon>CS clade</taxon>
        <taxon>Chlamydomonadales</taxon>
        <taxon>Volvocaceae</taxon>
        <taxon>Volvox</taxon>
    </lineage>
</organism>
<evidence type="ECO:0000256" key="3">
    <source>
        <dbReference type="RuleBase" id="RU363034"/>
    </source>
</evidence>
<dbReference type="GO" id="GO:0006508">
    <property type="term" value="P:proteolysis"/>
    <property type="evidence" value="ECO:0007669"/>
    <property type="project" value="UniProtKB-KW"/>
</dbReference>
<keyword evidence="3" id="KW-0645">Protease</keyword>
<protein>
    <recommendedName>
        <fullName evidence="5">Peptidase S1 domain-containing protein</fullName>
    </recommendedName>
</protein>
<feature type="region of interest" description="Disordered" evidence="4">
    <location>
        <begin position="618"/>
        <end position="650"/>
    </location>
</feature>
<dbReference type="InterPro" id="IPR043504">
    <property type="entry name" value="Peptidase_S1_PA_chymotrypsin"/>
</dbReference>
<feature type="non-terminal residue" evidence="6">
    <location>
        <position position="685"/>
    </location>
</feature>
<dbReference type="SMART" id="SM00020">
    <property type="entry name" value="Tryp_SPc"/>
    <property type="match status" value="1"/>
</dbReference>
<dbReference type="Pfam" id="PF00089">
    <property type="entry name" value="Trypsin"/>
    <property type="match status" value="1"/>
</dbReference>
<dbReference type="PROSITE" id="PS50240">
    <property type="entry name" value="TRYPSIN_DOM"/>
    <property type="match status" value="1"/>
</dbReference>
<keyword evidence="7" id="KW-1185">Reference proteome</keyword>
<feature type="region of interest" description="Disordered" evidence="4">
    <location>
        <begin position="92"/>
        <end position="117"/>
    </location>
</feature>
<dbReference type="InterPro" id="IPR009003">
    <property type="entry name" value="Peptidase_S1_PA"/>
</dbReference>
<dbReference type="InterPro" id="IPR001314">
    <property type="entry name" value="Peptidase_S1A"/>
</dbReference>
<feature type="compositionally biased region" description="Pro residues" evidence="4">
    <location>
        <begin position="673"/>
        <end position="685"/>
    </location>
</feature>
<sequence>MATPCALSYARRLYGSCRRTNPTEPCALAAWILTGVAFVTIFDCVRAAEYGMRPVLYGSKIGASRVRHGRRPMSEYKLVPIEIEDLAQLAQWQQQGEQQQGEGEQTTGLRRQGASTQDVAAPWPLTDQYGITAQHDVVRAAVQASPRNSNADPGAVITFPPLFPQLLDSQKETPSLIPLEMQQMAQPPPRYEMDVKATAGGSGGGNGGGSGGGGLMAATAMWPGLQQLSVSGLGSSGISGSRLGTATAASGGGDGSGGVLGSSSSGVISTLPSGGGSGFLGGALSSSLLGGGLGSGSLGRGSRWWRVLGGQDADTSRYRFIVSLRDANGRHFCGGSLVGPSVVLTAAHCLQNIKDGSVRYPTVHIGRYFTDDTDSQGYDVRRCTTSIVHPGWSFSKGRDDLSICILDSPSSKPTIPVASGALRLSGQTPLVVVGFGAKQEGSGNYNTLQEAVVFPQNMASCNNTYNGLIGTRQICAGRIQGGVDACQGDSGGPLLLPAGTSPSVFTDSASAAAAAPGGSETDLLLGVVSWGRGCGQKDQPGVYTDLTKYRAWVDRHLVANQLPTLAVTSFPSTKQVKAAVDAQYTCTTDLSLDVLTAMALMISNQGADLPSALGPYGCTDKHSPSPANVTNPASPISLAPAPSPPSPAVPAVLVDVGVTKRCPDGNGNCPKPAANPTPVPISAPP</sequence>
<feature type="compositionally biased region" description="Low complexity" evidence="4">
    <location>
        <begin position="93"/>
        <end position="105"/>
    </location>
</feature>
<feature type="compositionally biased region" description="Polar residues" evidence="4">
    <location>
        <begin position="106"/>
        <end position="117"/>
    </location>
</feature>
<dbReference type="Gene3D" id="2.40.10.10">
    <property type="entry name" value="Trypsin-like serine proteases"/>
    <property type="match status" value="1"/>
</dbReference>
<dbReference type="InterPro" id="IPR018114">
    <property type="entry name" value="TRYPSIN_HIS"/>
</dbReference>
<dbReference type="InterPro" id="IPR050430">
    <property type="entry name" value="Peptidase_S1"/>
</dbReference>
<feature type="region of interest" description="Disordered" evidence="4">
    <location>
        <begin position="663"/>
        <end position="685"/>
    </location>
</feature>
<dbReference type="InterPro" id="IPR033116">
    <property type="entry name" value="TRYPSIN_SER"/>
</dbReference>
<keyword evidence="3" id="KW-0378">Hydrolase</keyword>
<dbReference type="PANTHER" id="PTHR24276:SF98">
    <property type="entry name" value="FI18310P1-RELATED"/>
    <property type="match status" value="1"/>
</dbReference>
<feature type="domain" description="Peptidase S1" evidence="5">
    <location>
        <begin position="307"/>
        <end position="558"/>
    </location>
</feature>
<dbReference type="PROSITE" id="PS00134">
    <property type="entry name" value="TRYPSIN_HIS"/>
    <property type="match status" value="1"/>
</dbReference>
<dbReference type="Proteomes" id="UP000747399">
    <property type="component" value="Unassembled WGS sequence"/>
</dbReference>
<evidence type="ECO:0000313" key="6">
    <source>
        <dbReference type="EMBL" id="GIL48873.1"/>
    </source>
</evidence>
<dbReference type="CDD" id="cd00190">
    <property type="entry name" value="Tryp_SPc"/>
    <property type="match status" value="1"/>
</dbReference>
<gene>
    <name evidence="6" type="ORF">Vafri_5296</name>
</gene>
<dbReference type="PROSITE" id="PS00135">
    <property type="entry name" value="TRYPSIN_SER"/>
    <property type="match status" value="1"/>
</dbReference>
<evidence type="ECO:0000256" key="1">
    <source>
        <dbReference type="ARBA" id="ARBA00007664"/>
    </source>
</evidence>
<dbReference type="SUPFAM" id="SSF50494">
    <property type="entry name" value="Trypsin-like serine proteases"/>
    <property type="match status" value="1"/>
</dbReference>
<keyword evidence="2" id="KW-1015">Disulfide bond</keyword>
<dbReference type="PRINTS" id="PR00722">
    <property type="entry name" value="CHYMOTRYPSIN"/>
</dbReference>
<dbReference type="PANTHER" id="PTHR24276">
    <property type="entry name" value="POLYSERASE-RELATED"/>
    <property type="match status" value="1"/>
</dbReference>
<name>A0A8J4B0D4_9CHLO</name>
<evidence type="ECO:0000256" key="2">
    <source>
        <dbReference type="ARBA" id="ARBA00023157"/>
    </source>
</evidence>
<evidence type="ECO:0000256" key="4">
    <source>
        <dbReference type="SAM" id="MobiDB-lite"/>
    </source>
</evidence>
<dbReference type="InterPro" id="IPR001254">
    <property type="entry name" value="Trypsin_dom"/>
</dbReference>
<reference evidence="6" key="1">
    <citation type="journal article" date="2021" name="Proc. Natl. Acad. Sci. U.S.A.">
        <title>Three genomes in the algal genus Volvox reveal the fate of a haploid sex-determining region after a transition to homothallism.</title>
        <authorList>
            <person name="Yamamoto K."/>
            <person name="Hamaji T."/>
            <person name="Kawai-Toyooka H."/>
            <person name="Matsuzaki R."/>
            <person name="Takahashi F."/>
            <person name="Nishimura Y."/>
            <person name="Kawachi M."/>
            <person name="Noguchi H."/>
            <person name="Minakuchi Y."/>
            <person name="Umen J.G."/>
            <person name="Toyoda A."/>
            <person name="Nozaki H."/>
        </authorList>
    </citation>
    <scope>NUCLEOTIDE SEQUENCE</scope>
    <source>
        <strain evidence="6">NIES-3780</strain>
    </source>
</reference>
<evidence type="ECO:0000313" key="7">
    <source>
        <dbReference type="Proteomes" id="UP000747399"/>
    </source>
</evidence>